<keyword evidence="1" id="KW-1133">Transmembrane helix</keyword>
<organism evidence="2 3">
    <name type="scientific">Mya arenaria</name>
    <name type="common">Soft-shell clam</name>
    <dbReference type="NCBI Taxonomy" id="6604"/>
    <lineage>
        <taxon>Eukaryota</taxon>
        <taxon>Metazoa</taxon>
        <taxon>Spiralia</taxon>
        <taxon>Lophotrochozoa</taxon>
        <taxon>Mollusca</taxon>
        <taxon>Bivalvia</taxon>
        <taxon>Autobranchia</taxon>
        <taxon>Heteroconchia</taxon>
        <taxon>Euheterodonta</taxon>
        <taxon>Imparidentia</taxon>
        <taxon>Neoheterodontei</taxon>
        <taxon>Myida</taxon>
        <taxon>Myoidea</taxon>
        <taxon>Myidae</taxon>
        <taxon>Mya</taxon>
    </lineage>
</organism>
<evidence type="ECO:0000256" key="1">
    <source>
        <dbReference type="SAM" id="Phobius"/>
    </source>
</evidence>
<gene>
    <name evidence="2" type="ORF">MAR_031013</name>
</gene>
<evidence type="ECO:0000313" key="3">
    <source>
        <dbReference type="Proteomes" id="UP001164746"/>
    </source>
</evidence>
<keyword evidence="3" id="KW-1185">Reference proteome</keyword>
<keyword evidence="1" id="KW-0812">Transmembrane</keyword>
<accession>A0ABY7F5G6</accession>
<sequence length="241" mass="27410">MFKVCARWALRLLQDHERATRVYCSQEFVRPYEHEGEEFLDRIVTNRRNLVMALRPEDESPVMYMENPGDPSPCSYCTRFPMARQGPLEHSKVPELLGAGFFSFPLVNVLHEYTLDLEAVTLGLQYHPLSIIIIINITTRILTGMSIVFLILITRSKHTVAEYNRHFLQRSGCGKMNTNPRHLEDMIAFDFGLIPLMDRMTSMKSGQSTINTIAGSGSLTSNAPFLECPARGDKPMLNKEV</sequence>
<proteinExistence type="predicted"/>
<keyword evidence="1" id="KW-0472">Membrane</keyword>
<evidence type="ECO:0000313" key="2">
    <source>
        <dbReference type="EMBL" id="WAR16419.1"/>
    </source>
</evidence>
<protein>
    <submittedName>
        <fullName evidence="2">Uncharacterized protein</fullName>
    </submittedName>
</protein>
<feature type="transmembrane region" description="Helical" evidence="1">
    <location>
        <begin position="131"/>
        <end position="153"/>
    </location>
</feature>
<reference evidence="2" key="1">
    <citation type="submission" date="2022-11" db="EMBL/GenBank/DDBJ databases">
        <title>Centuries of genome instability and evolution in soft-shell clam transmissible cancer (bioRxiv).</title>
        <authorList>
            <person name="Hart S.F.M."/>
            <person name="Yonemitsu M.A."/>
            <person name="Giersch R.M."/>
            <person name="Beal B.F."/>
            <person name="Arriagada G."/>
            <person name="Davis B.W."/>
            <person name="Ostrander E.A."/>
            <person name="Goff S.P."/>
            <person name="Metzger M.J."/>
        </authorList>
    </citation>
    <scope>NUCLEOTIDE SEQUENCE</scope>
    <source>
        <strain evidence="2">MELC-2E11</strain>
        <tissue evidence="2">Siphon/mantle</tissue>
    </source>
</reference>
<name>A0ABY7F5G6_MYAAR</name>
<dbReference type="EMBL" id="CP111021">
    <property type="protein sequence ID" value="WAR16419.1"/>
    <property type="molecule type" value="Genomic_DNA"/>
</dbReference>
<dbReference type="Proteomes" id="UP001164746">
    <property type="component" value="Chromosome 10"/>
</dbReference>